<proteinExistence type="predicted"/>
<dbReference type="AlphaFoldDB" id="A0A914HK52"/>
<accession>A0A914HK52</accession>
<name>A0A914HK52_GLORO</name>
<keyword evidence="3" id="KW-1185">Reference proteome</keyword>
<protein>
    <submittedName>
        <fullName evidence="4">CLAVATA3/ESR-like protein</fullName>
    </submittedName>
</protein>
<feature type="chain" id="PRO_5037587345" evidence="2">
    <location>
        <begin position="22"/>
        <end position="266"/>
    </location>
</feature>
<dbReference type="WBParaSite" id="Gr19_v10_g2219.t1">
    <property type="protein sequence ID" value="Gr19_v10_g2219.t1"/>
    <property type="gene ID" value="Gr19_v10_g2219"/>
</dbReference>
<organism evidence="3 4">
    <name type="scientific">Globodera rostochiensis</name>
    <name type="common">Golden nematode worm</name>
    <name type="synonym">Heterodera rostochiensis</name>
    <dbReference type="NCBI Taxonomy" id="31243"/>
    <lineage>
        <taxon>Eukaryota</taxon>
        <taxon>Metazoa</taxon>
        <taxon>Ecdysozoa</taxon>
        <taxon>Nematoda</taxon>
        <taxon>Chromadorea</taxon>
        <taxon>Rhabditida</taxon>
        <taxon>Tylenchina</taxon>
        <taxon>Tylenchomorpha</taxon>
        <taxon>Tylenchoidea</taxon>
        <taxon>Heteroderidae</taxon>
        <taxon>Heteroderinae</taxon>
        <taxon>Globodera</taxon>
    </lineage>
</organism>
<keyword evidence="2" id="KW-0732">Signal</keyword>
<feature type="region of interest" description="Disordered" evidence="1">
    <location>
        <begin position="137"/>
        <end position="266"/>
    </location>
</feature>
<evidence type="ECO:0000313" key="4">
    <source>
        <dbReference type="WBParaSite" id="Gr19_v10_g2219.t1"/>
    </source>
</evidence>
<reference evidence="4" key="1">
    <citation type="submission" date="2022-11" db="UniProtKB">
        <authorList>
            <consortium name="WormBaseParasite"/>
        </authorList>
    </citation>
    <scope>IDENTIFICATION</scope>
</reference>
<dbReference type="Proteomes" id="UP000887572">
    <property type="component" value="Unplaced"/>
</dbReference>
<feature type="signal peptide" evidence="2">
    <location>
        <begin position="1"/>
        <end position="21"/>
    </location>
</feature>
<evidence type="ECO:0000256" key="2">
    <source>
        <dbReference type="SAM" id="SignalP"/>
    </source>
</evidence>
<evidence type="ECO:0000256" key="1">
    <source>
        <dbReference type="SAM" id="MobiDB-lite"/>
    </source>
</evidence>
<sequence>MAKNAMLCLLILSVVLALAFATNEKDDKEAGNHSTGIFGKAGRFVTVALAMSSRLGGAGASQGGGAVHGESLKSNQLQNAYRMALPPPMPMKSAEVGGILVELAPPPLVPMHSAEIDGWKPSPDEYLKKFAQEFRRNTGMKPQSYNEEKRVTPGGPNALHNGYVNRQSPPNPPHHNQPTLEEQKRLTPGGPNALHNGYVNRQSPPNPPHHNQPTLEEQKRVTPGGPNALHNGYVNRQSPPNPPHHNQPTLEEQKRVTPGGPDRQHR</sequence>
<evidence type="ECO:0000313" key="3">
    <source>
        <dbReference type="Proteomes" id="UP000887572"/>
    </source>
</evidence>